<accession>A0ABX0XKM4</accession>
<dbReference type="RefSeq" id="WP_167953823.1">
    <property type="nucleotide sequence ID" value="NZ_JAATJE010000001.1"/>
</dbReference>
<dbReference type="Pfam" id="PF02195">
    <property type="entry name" value="ParB_N"/>
    <property type="match status" value="1"/>
</dbReference>
<organism evidence="2 3">
    <name type="scientific">Sphingomonas jejuensis</name>
    <dbReference type="NCBI Taxonomy" id="904715"/>
    <lineage>
        <taxon>Bacteria</taxon>
        <taxon>Pseudomonadati</taxon>
        <taxon>Pseudomonadota</taxon>
        <taxon>Alphaproteobacteria</taxon>
        <taxon>Sphingomonadales</taxon>
        <taxon>Sphingomonadaceae</taxon>
        <taxon>Sphingomonas</taxon>
    </lineage>
</organism>
<dbReference type="PANTHER" id="PTHR33375:SF7">
    <property type="entry name" value="CHROMOSOME 2-PARTITIONING PROTEIN PARB-RELATED"/>
    <property type="match status" value="1"/>
</dbReference>
<dbReference type="EMBL" id="JAATJE010000001">
    <property type="protein sequence ID" value="NJC33898.1"/>
    <property type="molecule type" value="Genomic_DNA"/>
</dbReference>
<dbReference type="PANTHER" id="PTHR33375">
    <property type="entry name" value="CHROMOSOME-PARTITIONING PROTEIN PARB-RELATED"/>
    <property type="match status" value="1"/>
</dbReference>
<dbReference type="Gene3D" id="1.10.10.2830">
    <property type="match status" value="1"/>
</dbReference>
<keyword evidence="3" id="KW-1185">Reference proteome</keyword>
<proteinExistence type="predicted"/>
<comment type="caution">
    <text evidence="2">The sequence shown here is derived from an EMBL/GenBank/DDBJ whole genome shotgun (WGS) entry which is preliminary data.</text>
</comment>
<dbReference type="InterPro" id="IPR036086">
    <property type="entry name" value="ParB/Sulfiredoxin_sf"/>
</dbReference>
<evidence type="ECO:0000259" key="1">
    <source>
        <dbReference type="SMART" id="SM00470"/>
    </source>
</evidence>
<sequence length="636" mass="69057">MTRAATLPIAQIEVSPFNVRTNEVDANDVAGLEASILENGLLEPIIVHPMDGDPVDGHRFGALAGGRRTRSIRNLVERGALPADWPVPVIVHEDLEPAQLLELSLSENMLRRDLRDYEVFAAVAAMHRQGEPPEQIARALGQRQQWVDQALRLGNLAADVFLAFEAGKIDLEQARAFGATADLDLQAQAWAALGSGPPHARTPAAIRAWYRIEDREAEKLLRFVGPDAYAAAGGWYEHDLFDTGADGRGRVSDDPLLRQLADAKVASLRASIRERTGREELRFQPSPPSGVYGGPEWALHITPTEEGDRVVLPDGDIVATIAIDDAGEAEVSYWWASRRAMDGDKPRTARRERVAAGSAIGQQYDGSRQKADAAIKEEAGLTQEGTATMRSLRRMILRAAIVQKAHEGSTLGRDYLVWAQLRMLLSTSGKYGHAEGPAEVGMRALHSPDPDAPGALPLIRDSEAGKTWSKAMETLSKQGFLTDSDLGRAFIAYRRATPAIQELAAAVVAAIALERSLDADGYRVPVHDVVGAQAGLATQQGIRHWWTPTGPFLNLLPTAERAAIAEPFVERVTFASYGRLKSDELTPAVLRVVTGGASETRKMQQLAAAQWVHPLLSFQPDPGVGRLPVQQLEAAE</sequence>
<protein>
    <submittedName>
        <fullName evidence="2">ParB/RepB/Spo0J family partition protein</fullName>
    </submittedName>
</protein>
<dbReference type="SMART" id="SM00470">
    <property type="entry name" value="ParB"/>
    <property type="match status" value="1"/>
</dbReference>
<dbReference type="Proteomes" id="UP000734218">
    <property type="component" value="Unassembled WGS sequence"/>
</dbReference>
<dbReference type="Gene3D" id="3.90.1530.30">
    <property type="match status" value="1"/>
</dbReference>
<reference evidence="2 3" key="1">
    <citation type="submission" date="2020-03" db="EMBL/GenBank/DDBJ databases">
        <title>Genomic Encyclopedia of Type Strains, Phase IV (KMG-IV): sequencing the most valuable type-strain genomes for metagenomic binning, comparative biology and taxonomic classification.</title>
        <authorList>
            <person name="Goeker M."/>
        </authorList>
    </citation>
    <scope>NUCLEOTIDE SEQUENCE [LARGE SCALE GENOMIC DNA]</scope>
    <source>
        <strain evidence="2 3">DSM 27651</strain>
    </source>
</reference>
<feature type="domain" description="ParB-like N-terminal" evidence="1">
    <location>
        <begin position="5"/>
        <end position="109"/>
    </location>
</feature>
<dbReference type="SUPFAM" id="SSF109709">
    <property type="entry name" value="KorB DNA-binding domain-like"/>
    <property type="match status" value="1"/>
</dbReference>
<name>A0ABX0XKM4_9SPHN</name>
<evidence type="ECO:0000313" key="2">
    <source>
        <dbReference type="EMBL" id="NJC33898.1"/>
    </source>
</evidence>
<dbReference type="InterPro" id="IPR003115">
    <property type="entry name" value="ParB_N"/>
</dbReference>
<evidence type="ECO:0000313" key="3">
    <source>
        <dbReference type="Proteomes" id="UP000734218"/>
    </source>
</evidence>
<dbReference type="SUPFAM" id="SSF110849">
    <property type="entry name" value="ParB/Sulfiredoxin"/>
    <property type="match status" value="1"/>
</dbReference>
<dbReference type="CDD" id="cd16406">
    <property type="entry name" value="ParB_N_like"/>
    <property type="match status" value="1"/>
</dbReference>
<gene>
    <name evidence="2" type="ORF">GGR88_001372</name>
</gene>
<dbReference type="InterPro" id="IPR050336">
    <property type="entry name" value="Chromosome_partition/occlusion"/>
</dbReference>